<proteinExistence type="predicted"/>
<sequence length="195" mass="20175">MQPIIGDIHLFGFNFGQEGWALCQGQLMAIQDNTALYSLIGTQYGGDGRSSFGIPDLRGRVPLGTGNPPGGSQWPMGRDAGAETCVIQESQMPTHSHPANFSSQSSLFGTTEPADLTTPETGAVLANVVAGGTGADKPEKIYTVTTANPVTLGGLDVTGEVQVGNAGNSSLFSLLQPCLAVSYAIATEGVYPNRS</sequence>
<dbReference type="STRING" id="377629.TERTU_3502"/>
<dbReference type="eggNOG" id="COG4675">
    <property type="taxonomic scope" value="Bacteria"/>
</dbReference>
<dbReference type="SUPFAM" id="SSF88874">
    <property type="entry name" value="Receptor-binding domain of short tail fibre protein gp12"/>
    <property type="match status" value="1"/>
</dbReference>
<dbReference type="Gene3D" id="3.90.1340.10">
    <property type="entry name" value="Phage tail collar domain"/>
    <property type="match status" value="1"/>
</dbReference>
<gene>
    <name evidence="2" type="ordered locus">TERTU_3502</name>
</gene>
<dbReference type="EMBL" id="CP001614">
    <property type="protein sequence ID" value="ACR14003.1"/>
    <property type="molecule type" value="Genomic_DNA"/>
</dbReference>
<dbReference type="Proteomes" id="UP000009080">
    <property type="component" value="Chromosome"/>
</dbReference>
<dbReference type="InterPro" id="IPR037053">
    <property type="entry name" value="Phage_tail_collar_dom_sf"/>
</dbReference>
<evidence type="ECO:0000313" key="3">
    <source>
        <dbReference type="Proteomes" id="UP000009080"/>
    </source>
</evidence>
<dbReference type="HOGENOM" id="CLU_087872_1_1_6"/>
<dbReference type="AlphaFoldDB" id="C5BRC7"/>
<dbReference type="Pfam" id="PF07484">
    <property type="entry name" value="Collar"/>
    <property type="match status" value="1"/>
</dbReference>
<dbReference type="OrthoDB" id="9810174at2"/>
<organism evidence="2 3">
    <name type="scientific">Teredinibacter turnerae (strain ATCC 39867 / T7901)</name>
    <dbReference type="NCBI Taxonomy" id="377629"/>
    <lineage>
        <taxon>Bacteria</taxon>
        <taxon>Pseudomonadati</taxon>
        <taxon>Pseudomonadota</taxon>
        <taxon>Gammaproteobacteria</taxon>
        <taxon>Cellvibrionales</taxon>
        <taxon>Cellvibrionaceae</taxon>
        <taxon>Teredinibacter</taxon>
    </lineage>
</organism>
<dbReference type="RefSeq" id="WP_015820118.1">
    <property type="nucleotide sequence ID" value="NC_012997.1"/>
</dbReference>
<accession>C5BRC7</accession>
<dbReference type="KEGG" id="ttu:TERTU_3502"/>
<reference evidence="2 3" key="1">
    <citation type="journal article" date="2009" name="PLoS ONE">
        <title>The complete genome of Teredinibacter turnerae T7901: an intracellular endosymbiont of marine wood-boring bivalves (shipworms).</title>
        <authorList>
            <person name="Yang J.C."/>
            <person name="Madupu R."/>
            <person name="Durkin A.S."/>
            <person name="Ekborg N.A."/>
            <person name="Pedamallu C.S."/>
            <person name="Hostetler J.B."/>
            <person name="Radune D."/>
            <person name="Toms B.S."/>
            <person name="Henrissat B."/>
            <person name="Coutinho P.M."/>
            <person name="Schwarz S."/>
            <person name="Field L."/>
            <person name="Trindade-Silva A.E."/>
            <person name="Soares C.A.G."/>
            <person name="Elshahawi S."/>
            <person name="Hanora A."/>
            <person name="Schmidt E.W."/>
            <person name="Haygood M.G."/>
            <person name="Posfai J."/>
            <person name="Benner J."/>
            <person name="Madinger C."/>
            <person name="Nove J."/>
            <person name="Anton B."/>
            <person name="Chaudhary K."/>
            <person name="Foster J."/>
            <person name="Holman A."/>
            <person name="Kumar S."/>
            <person name="Lessard P.A."/>
            <person name="Luyten Y.A."/>
            <person name="Slatko B."/>
            <person name="Wood N."/>
            <person name="Wu B."/>
            <person name="Teplitski M."/>
            <person name="Mougous J.D."/>
            <person name="Ward N."/>
            <person name="Eisen J.A."/>
            <person name="Badger J.H."/>
            <person name="Distel D.L."/>
        </authorList>
    </citation>
    <scope>NUCLEOTIDE SEQUENCE [LARGE SCALE GENOMIC DNA]</scope>
    <source>
        <strain evidence="3">ATCC 39867 / T7901</strain>
    </source>
</reference>
<keyword evidence="3" id="KW-1185">Reference proteome</keyword>
<name>C5BRC7_TERTT</name>
<feature type="domain" description="Phage tail collar" evidence="1">
    <location>
        <begin position="6"/>
        <end position="62"/>
    </location>
</feature>
<dbReference type="InterPro" id="IPR011083">
    <property type="entry name" value="Phage_tail_collar_dom"/>
</dbReference>
<evidence type="ECO:0000259" key="1">
    <source>
        <dbReference type="Pfam" id="PF07484"/>
    </source>
</evidence>
<protein>
    <submittedName>
        <fullName evidence="2">Phage tail collar domain protein</fullName>
    </submittedName>
</protein>
<evidence type="ECO:0000313" key="2">
    <source>
        <dbReference type="EMBL" id="ACR14003.1"/>
    </source>
</evidence>